<keyword evidence="5" id="KW-1185">Reference proteome</keyword>
<dbReference type="InterPro" id="IPR013320">
    <property type="entry name" value="ConA-like_dom_sf"/>
</dbReference>
<evidence type="ECO:0000313" key="5">
    <source>
        <dbReference type="Proteomes" id="UP001218218"/>
    </source>
</evidence>
<dbReference type="PANTHER" id="PTHR10963:SF24">
    <property type="entry name" value="GLYCOSIDASE C21B10.07-RELATED"/>
    <property type="match status" value="1"/>
</dbReference>
<feature type="compositionally biased region" description="Low complexity" evidence="1">
    <location>
        <begin position="154"/>
        <end position="172"/>
    </location>
</feature>
<name>A0AAD6ZGZ4_9AGAR</name>
<feature type="compositionally biased region" description="Acidic residues" evidence="1">
    <location>
        <begin position="173"/>
        <end position="188"/>
    </location>
</feature>
<dbReference type="EMBL" id="JARIHO010000048">
    <property type="protein sequence ID" value="KAJ7322904.1"/>
    <property type="molecule type" value="Genomic_DNA"/>
</dbReference>
<evidence type="ECO:0000259" key="3">
    <source>
        <dbReference type="PROSITE" id="PS51762"/>
    </source>
</evidence>
<feature type="compositionally biased region" description="Low complexity" evidence="1">
    <location>
        <begin position="228"/>
        <end position="258"/>
    </location>
</feature>
<evidence type="ECO:0000313" key="4">
    <source>
        <dbReference type="EMBL" id="KAJ7322904.1"/>
    </source>
</evidence>
<dbReference type="Gene3D" id="2.40.40.10">
    <property type="entry name" value="RlpA-like domain"/>
    <property type="match status" value="1"/>
</dbReference>
<dbReference type="SUPFAM" id="SSF49899">
    <property type="entry name" value="Concanavalin A-like lectins/glucanases"/>
    <property type="match status" value="1"/>
</dbReference>
<organism evidence="4 5">
    <name type="scientific">Mycena albidolilacea</name>
    <dbReference type="NCBI Taxonomy" id="1033008"/>
    <lineage>
        <taxon>Eukaryota</taxon>
        <taxon>Fungi</taxon>
        <taxon>Dikarya</taxon>
        <taxon>Basidiomycota</taxon>
        <taxon>Agaricomycotina</taxon>
        <taxon>Agaricomycetes</taxon>
        <taxon>Agaricomycetidae</taxon>
        <taxon>Agaricales</taxon>
        <taxon>Marasmiineae</taxon>
        <taxon>Mycenaceae</taxon>
        <taxon>Mycena</taxon>
    </lineage>
</organism>
<evidence type="ECO:0000256" key="2">
    <source>
        <dbReference type="SAM" id="SignalP"/>
    </source>
</evidence>
<dbReference type="PANTHER" id="PTHR10963">
    <property type="entry name" value="GLYCOSYL HYDROLASE-RELATED"/>
    <property type="match status" value="1"/>
</dbReference>
<feature type="compositionally biased region" description="Low complexity" evidence="1">
    <location>
        <begin position="191"/>
        <end position="209"/>
    </location>
</feature>
<keyword evidence="4" id="KW-0378">Hydrolase</keyword>
<dbReference type="InterPro" id="IPR000757">
    <property type="entry name" value="Beta-glucanase-like"/>
</dbReference>
<evidence type="ECO:0000256" key="1">
    <source>
        <dbReference type="SAM" id="MobiDB-lite"/>
    </source>
</evidence>
<protein>
    <submittedName>
        <fullName evidence="4">Glycoside hydrolase family 16 protein</fullName>
    </submittedName>
</protein>
<reference evidence="4" key="1">
    <citation type="submission" date="2023-03" db="EMBL/GenBank/DDBJ databases">
        <title>Massive genome expansion in bonnet fungi (Mycena s.s.) driven by repeated elements and novel gene families across ecological guilds.</title>
        <authorList>
            <consortium name="Lawrence Berkeley National Laboratory"/>
            <person name="Harder C.B."/>
            <person name="Miyauchi S."/>
            <person name="Viragh M."/>
            <person name="Kuo A."/>
            <person name="Thoen E."/>
            <person name="Andreopoulos B."/>
            <person name="Lu D."/>
            <person name="Skrede I."/>
            <person name="Drula E."/>
            <person name="Henrissat B."/>
            <person name="Morin E."/>
            <person name="Kohler A."/>
            <person name="Barry K."/>
            <person name="LaButti K."/>
            <person name="Morin E."/>
            <person name="Salamov A."/>
            <person name="Lipzen A."/>
            <person name="Mereny Z."/>
            <person name="Hegedus B."/>
            <person name="Baldrian P."/>
            <person name="Stursova M."/>
            <person name="Weitz H."/>
            <person name="Taylor A."/>
            <person name="Grigoriev I.V."/>
            <person name="Nagy L.G."/>
            <person name="Martin F."/>
            <person name="Kauserud H."/>
        </authorList>
    </citation>
    <scope>NUCLEOTIDE SEQUENCE</scope>
    <source>
        <strain evidence="4">CBHHK002</strain>
    </source>
</reference>
<feature type="chain" id="PRO_5042255297" evidence="2">
    <location>
        <begin position="24"/>
        <end position="564"/>
    </location>
</feature>
<dbReference type="PROSITE" id="PS51762">
    <property type="entry name" value="GH16_2"/>
    <property type="match status" value="1"/>
</dbReference>
<accession>A0AAD6ZGZ4</accession>
<dbReference type="InterPro" id="IPR036908">
    <property type="entry name" value="RlpA-like_sf"/>
</dbReference>
<dbReference type="Gene3D" id="2.60.120.200">
    <property type="match status" value="1"/>
</dbReference>
<keyword evidence="2" id="KW-0732">Signal</keyword>
<sequence>MAPSNSSILGVLALAASASASHGIAFKRGQHARVAAAAAPEWKREAVTGVAYYGYQNNTENACGTLSQDTDMIIGIGPNYYGDMGTASDKCFQHITVTLESDRSKSIDVTLTDACAECGEPGNVYLSPAAFKALSGGSLDAGVLDVTWSFGSSSGSSGASTAAAAQSTTAGGSDDEGSDDGDCDDEDNSPTATPASTKVKTTAAATTEAASKETAAKTTEAASKETAAKTTKTTAKITSTTTAKATSATPAKSTGTSSDGWKLTKKLEGSTFLDFFNYDTGTGDNGGVANYVNGIDEHLAYTSGNQVILAVDTEESVSARNSLRMVSKTTFNAKDMNLFVFDIAAMPAVCGTWPAVWFTGANWPQDGEIDVVEGVSLYTDNIYSIHTGDGCTIPNSAVSSMSKVSIVETGGTNCDATKDTEGCGFSDHLSTSFGQGFNTAGGGVFALQFDTTGIKMWFFQAGSVPSDITSQAPTPSSWGTPRMTVPTANCSPTTFFKDLMMVVDTNLGGSFTEGVWAVDGAGGQAKSCKTQTGFDTAAEYVKTQGSKFGDDAQWKINGFYIYNQ</sequence>
<comment type="caution">
    <text evidence="4">The sequence shown here is derived from an EMBL/GenBank/DDBJ whole genome shotgun (WGS) entry which is preliminary data.</text>
</comment>
<dbReference type="Pfam" id="PF26113">
    <property type="entry name" value="GH16_XgeA"/>
    <property type="match status" value="1"/>
</dbReference>
<dbReference type="SUPFAM" id="SSF50685">
    <property type="entry name" value="Barwin-like endoglucanases"/>
    <property type="match status" value="1"/>
</dbReference>
<dbReference type="InterPro" id="IPR050546">
    <property type="entry name" value="Glycosyl_Hydrlase_16"/>
</dbReference>
<feature type="domain" description="GH16" evidence="3">
    <location>
        <begin position="259"/>
        <end position="508"/>
    </location>
</feature>
<dbReference type="AlphaFoldDB" id="A0AAD6ZGZ4"/>
<feature type="region of interest" description="Disordered" evidence="1">
    <location>
        <begin position="154"/>
        <end position="260"/>
    </location>
</feature>
<dbReference type="GO" id="GO:0004553">
    <property type="term" value="F:hydrolase activity, hydrolyzing O-glycosyl compounds"/>
    <property type="evidence" value="ECO:0007669"/>
    <property type="project" value="InterPro"/>
</dbReference>
<proteinExistence type="predicted"/>
<feature type="signal peptide" evidence="2">
    <location>
        <begin position="1"/>
        <end position="23"/>
    </location>
</feature>
<dbReference type="CDD" id="cd22191">
    <property type="entry name" value="DPBB_RlpA_EXP_N-like"/>
    <property type="match status" value="1"/>
</dbReference>
<dbReference type="GO" id="GO:0009251">
    <property type="term" value="P:glucan catabolic process"/>
    <property type="evidence" value="ECO:0007669"/>
    <property type="project" value="TreeGrafter"/>
</dbReference>
<dbReference type="Proteomes" id="UP001218218">
    <property type="component" value="Unassembled WGS sequence"/>
</dbReference>
<gene>
    <name evidence="4" type="ORF">DFH08DRAFT_788171</name>
</gene>